<dbReference type="SUPFAM" id="SSF143865">
    <property type="entry name" value="CorA soluble domain-like"/>
    <property type="match status" value="1"/>
</dbReference>
<proteinExistence type="predicted"/>
<dbReference type="GO" id="GO:0005886">
    <property type="term" value="C:plasma membrane"/>
    <property type="evidence" value="ECO:0007669"/>
    <property type="project" value="UniProtKB-SubCell"/>
</dbReference>
<dbReference type="PANTHER" id="PTHR46494:SF1">
    <property type="entry name" value="CORA FAMILY METAL ION TRANSPORTER (EUROFUNG)"/>
    <property type="match status" value="1"/>
</dbReference>
<dbReference type="GO" id="GO:0000287">
    <property type="term" value="F:magnesium ion binding"/>
    <property type="evidence" value="ECO:0007669"/>
    <property type="project" value="TreeGrafter"/>
</dbReference>
<evidence type="ECO:0000313" key="4">
    <source>
        <dbReference type="Proteomes" id="UP000070700"/>
    </source>
</evidence>
<dbReference type="Gene3D" id="3.30.460.20">
    <property type="entry name" value="CorA soluble domain-like"/>
    <property type="match status" value="1"/>
</dbReference>
<feature type="compositionally biased region" description="Low complexity" evidence="2">
    <location>
        <begin position="25"/>
        <end position="35"/>
    </location>
</feature>
<dbReference type="InterPro" id="IPR045861">
    <property type="entry name" value="CorA_cytoplasmic_dom"/>
</dbReference>
<dbReference type="AlphaFoldDB" id="A0A194XQU7"/>
<dbReference type="PANTHER" id="PTHR46494">
    <property type="entry name" value="CORA FAMILY METAL ION TRANSPORTER (EUROFUNG)"/>
    <property type="match status" value="1"/>
</dbReference>
<dbReference type="GO" id="GO:0015087">
    <property type="term" value="F:cobalt ion transmembrane transporter activity"/>
    <property type="evidence" value="ECO:0007669"/>
    <property type="project" value="TreeGrafter"/>
</dbReference>
<dbReference type="OrthoDB" id="165352at2759"/>
<comment type="subcellular location">
    <subcellularLocation>
        <location evidence="1">Cell membrane</location>
        <topology evidence="1">Multi-pass membrane protein</topology>
    </subcellularLocation>
</comment>
<dbReference type="GO" id="GO:0050897">
    <property type="term" value="F:cobalt ion binding"/>
    <property type="evidence" value="ECO:0007669"/>
    <property type="project" value="TreeGrafter"/>
</dbReference>
<evidence type="ECO:0000256" key="1">
    <source>
        <dbReference type="ARBA" id="ARBA00004651"/>
    </source>
</evidence>
<dbReference type="InParanoid" id="A0A194XQU7"/>
<keyword evidence="4" id="KW-1185">Reference proteome</keyword>
<dbReference type="KEGG" id="psco:LY89DRAFT_575344"/>
<dbReference type="GeneID" id="28818512"/>
<dbReference type="GO" id="GO:0015095">
    <property type="term" value="F:magnesium ion transmembrane transporter activity"/>
    <property type="evidence" value="ECO:0007669"/>
    <property type="project" value="TreeGrafter"/>
</dbReference>
<feature type="region of interest" description="Disordered" evidence="2">
    <location>
        <begin position="1"/>
        <end position="88"/>
    </location>
</feature>
<organism evidence="3 4">
    <name type="scientific">Mollisia scopiformis</name>
    <name type="common">Conifer needle endophyte fungus</name>
    <name type="synonym">Phialocephala scopiformis</name>
    <dbReference type="NCBI Taxonomy" id="149040"/>
    <lineage>
        <taxon>Eukaryota</taxon>
        <taxon>Fungi</taxon>
        <taxon>Dikarya</taxon>
        <taxon>Ascomycota</taxon>
        <taxon>Pezizomycotina</taxon>
        <taxon>Leotiomycetes</taxon>
        <taxon>Helotiales</taxon>
        <taxon>Mollisiaceae</taxon>
        <taxon>Mollisia</taxon>
    </lineage>
</organism>
<evidence type="ECO:0000313" key="3">
    <source>
        <dbReference type="EMBL" id="KUJ22553.1"/>
    </source>
</evidence>
<protein>
    <submittedName>
        <fullName evidence="3">Uncharacterized protein</fullName>
    </submittedName>
</protein>
<evidence type="ECO:0000256" key="2">
    <source>
        <dbReference type="SAM" id="MobiDB-lite"/>
    </source>
</evidence>
<dbReference type="STRING" id="149040.A0A194XQU7"/>
<dbReference type="EMBL" id="KQ947406">
    <property type="protein sequence ID" value="KUJ22553.1"/>
    <property type="molecule type" value="Genomic_DNA"/>
</dbReference>
<dbReference type="RefSeq" id="XP_018076908.1">
    <property type="nucleotide sequence ID" value="XM_018208786.1"/>
</dbReference>
<dbReference type="Proteomes" id="UP000070700">
    <property type="component" value="Unassembled WGS sequence"/>
</dbReference>
<gene>
    <name evidence="3" type="ORF">LY89DRAFT_575344</name>
</gene>
<reference evidence="3 4" key="1">
    <citation type="submission" date="2015-10" db="EMBL/GenBank/DDBJ databases">
        <title>Full genome of DAOMC 229536 Phialocephala scopiformis, a fungal endophyte of spruce producing the potent anti-insectan compound rugulosin.</title>
        <authorList>
            <consortium name="DOE Joint Genome Institute"/>
            <person name="Walker A.K."/>
            <person name="Frasz S.L."/>
            <person name="Seifert K.A."/>
            <person name="Miller J.D."/>
            <person name="Mondo S.J."/>
            <person name="Labutti K."/>
            <person name="Lipzen A."/>
            <person name="Dockter R."/>
            <person name="Kennedy M."/>
            <person name="Grigoriev I.V."/>
            <person name="Spatafora J.W."/>
        </authorList>
    </citation>
    <scope>NUCLEOTIDE SEQUENCE [LARGE SCALE GENOMIC DNA]</scope>
    <source>
        <strain evidence="3 4">CBS 120377</strain>
    </source>
</reference>
<accession>A0A194XQU7</accession>
<name>A0A194XQU7_MOLSC</name>
<sequence length="311" mass="35488">MPEPNFDIQPAERPKSSDNPKDKGASSARSISAASVQDLPPILRRRQTRTNYDSRFRTIDTTPLRPSWRPGQEPGIDPSKPNGGRSQAPMLHQQCQITVVNYSSDEMVMHEFNNEQFIEFLQKPQESWIKCSWINVTGLSWDVIQSIGKHKRLHKLAIEDLIGGKGLTKTEWYLDHAYMAMTLLKLVSLKEEIDDPDDSDEEKNTWTPFDPSNGFIAGHTSGETQPPAITIRKGQTSPWTRMTRKLFPKRAKQEREKDLIFEYGQSLRRYLGGVNNEWTTYMEEHSPLTSKRLAVAAEQVSIFLTAGILYP</sequence>
<feature type="compositionally biased region" description="Basic and acidic residues" evidence="2">
    <location>
        <begin position="10"/>
        <end position="24"/>
    </location>
</feature>